<evidence type="ECO:0000256" key="15">
    <source>
        <dbReference type="PIRSR" id="PIRSR600829-1"/>
    </source>
</evidence>
<accession>A0A344TJS7</accession>
<dbReference type="Gene3D" id="1.10.287.3610">
    <property type="match status" value="1"/>
</dbReference>
<keyword evidence="3" id="KW-1003">Cell membrane</keyword>
<keyword evidence="5" id="KW-0808">Transferase</keyword>
<dbReference type="CDD" id="cd14265">
    <property type="entry name" value="UDPK_IM_like"/>
    <property type="match status" value="1"/>
</dbReference>
<evidence type="ECO:0000256" key="4">
    <source>
        <dbReference type="ARBA" id="ARBA00022516"/>
    </source>
</evidence>
<evidence type="ECO:0000256" key="16">
    <source>
        <dbReference type="PIRSR" id="PIRSR600829-2"/>
    </source>
</evidence>
<keyword evidence="21" id="KW-1185">Reference proteome</keyword>
<keyword evidence="12 19" id="KW-0472">Membrane</keyword>
<keyword evidence="7 17" id="KW-0547">Nucleotide-binding</keyword>
<evidence type="ECO:0000256" key="12">
    <source>
        <dbReference type="ARBA" id="ARBA00023136"/>
    </source>
</evidence>
<dbReference type="EMBL" id="CP030850">
    <property type="protein sequence ID" value="AXE18898.1"/>
    <property type="molecule type" value="Genomic_DNA"/>
</dbReference>
<dbReference type="OrthoDB" id="1493837at2"/>
<evidence type="ECO:0000256" key="11">
    <source>
        <dbReference type="ARBA" id="ARBA00023098"/>
    </source>
</evidence>
<dbReference type="RefSeq" id="WP_114067679.1">
    <property type="nucleotide sequence ID" value="NZ_CP030850.1"/>
</dbReference>
<dbReference type="AlphaFoldDB" id="A0A344TJS7"/>
<dbReference type="Pfam" id="PF01219">
    <property type="entry name" value="DAGK_prokar"/>
    <property type="match status" value="1"/>
</dbReference>
<feature type="binding site" evidence="17">
    <location>
        <position position="13"/>
    </location>
    <ligand>
        <name>ATP</name>
        <dbReference type="ChEBI" id="CHEBI:30616"/>
    </ligand>
</feature>
<evidence type="ECO:0000256" key="2">
    <source>
        <dbReference type="ARBA" id="ARBA00005967"/>
    </source>
</evidence>
<feature type="binding site" evidence="17">
    <location>
        <begin position="91"/>
        <end position="92"/>
    </location>
    <ligand>
        <name>ATP</name>
        <dbReference type="ChEBI" id="CHEBI:30616"/>
    </ligand>
</feature>
<feature type="binding site" evidence="17">
    <location>
        <position position="25"/>
    </location>
    <ligand>
        <name>ATP</name>
        <dbReference type="ChEBI" id="CHEBI:30616"/>
    </ligand>
</feature>
<evidence type="ECO:0000256" key="9">
    <source>
        <dbReference type="ARBA" id="ARBA00022840"/>
    </source>
</evidence>
<dbReference type="Proteomes" id="UP000251993">
    <property type="component" value="Chromosome"/>
</dbReference>
<evidence type="ECO:0000256" key="18">
    <source>
        <dbReference type="PIRSR" id="PIRSR600829-4"/>
    </source>
</evidence>
<dbReference type="GO" id="GO:0046872">
    <property type="term" value="F:metal ion binding"/>
    <property type="evidence" value="ECO:0007669"/>
    <property type="project" value="UniProtKB-KW"/>
</dbReference>
<comment type="similarity">
    <text evidence="2">Belongs to the bacterial diacylglycerol kinase family.</text>
</comment>
<proteinExistence type="inferred from homology"/>
<evidence type="ECO:0000256" key="6">
    <source>
        <dbReference type="ARBA" id="ARBA00022692"/>
    </source>
</evidence>
<evidence type="ECO:0000256" key="5">
    <source>
        <dbReference type="ARBA" id="ARBA00022679"/>
    </source>
</evidence>
<evidence type="ECO:0000313" key="20">
    <source>
        <dbReference type="EMBL" id="AXE18898.1"/>
    </source>
</evidence>
<evidence type="ECO:0000256" key="10">
    <source>
        <dbReference type="ARBA" id="ARBA00022989"/>
    </source>
</evidence>
<feature type="active site" description="Proton acceptor" evidence="15">
    <location>
        <position position="66"/>
    </location>
</feature>
<feature type="transmembrane region" description="Helical" evidence="19">
    <location>
        <begin position="30"/>
        <end position="47"/>
    </location>
</feature>
<comment type="cofactor">
    <cofactor evidence="18">
        <name>Mg(2+)</name>
        <dbReference type="ChEBI" id="CHEBI:18420"/>
    </cofactor>
    <text evidence="18">Mn(2+), Zn(2+), Cd(2+) and Co(2+) support activity to lesser extents.</text>
</comment>
<feature type="binding site" evidence="18">
    <location>
        <position position="25"/>
    </location>
    <ligand>
        <name>a divalent metal cation</name>
        <dbReference type="ChEBI" id="CHEBI:60240"/>
    </ligand>
</feature>
<feature type="binding site" evidence="17">
    <location>
        <position position="73"/>
    </location>
    <ligand>
        <name>ATP</name>
        <dbReference type="ChEBI" id="CHEBI:30616"/>
    </ligand>
</feature>
<protein>
    <submittedName>
        <fullName evidence="20">Diacylglycerol kinase family protein</fullName>
    </submittedName>
</protein>
<keyword evidence="14" id="KW-1208">Phospholipid metabolism</keyword>
<dbReference type="GO" id="GO:0016301">
    <property type="term" value="F:kinase activity"/>
    <property type="evidence" value="ECO:0007669"/>
    <property type="project" value="UniProtKB-KW"/>
</dbReference>
<keyword evidence="18" id="KW-0479">Metal-binding</keyword>
<evidence type="ECO:0000256" key="17">
    <source>
        <dbReference type="PIRSR" id="PIRSR600829-3"/>
    </source>
</evidence>
<gene>
    <name evidence="20" type="ORF">DR864_14635</name>
</gene>
<keyword evidence="10 19" id="KW-1133">Transmembrane helix</keyword>
<keyword evidence="8 20" id="KW-0418">Kinase</keyword>
<dbReference type="InterPro" id="IPR033717">
    <property type="entry name" value="UDPK"/>
</dbReference>
<dbReference type="InterPro" id="IPR000829">
    <property type="entry name" value="DAGK"/>
</dbReference>
<feature type="binding site" evidence="18">
    <location>
        <position position="73"/>
    </location>
    <ligand>
        <name>a divalent metal cation</name>
        <dbReference type="ChEBI" id="CHEBI:60240"/>
    </ligand>
</feature>
<dbReference type="PANTHER" id="PTHR34299">
    <property type="entry name" value="DIACYLGLYCEROL KINASE"/>
    <property type="match status" value="1"/>
</dbReference>
<keyword evidence="11" id="KW-0443">Lipid metabolism</keyword>
<evidence type="ECO:0000256" key="3">
    <source>
        <dbReference type="ARBA" id="ARBA00022475"/>
    </source>
</evidence>
<evidence type="ECO:0000256" key="1">
    <source>
        <dbReference type="ARBA" id="ARBA00004651"/>
    </source>
</evidence>
<dbReference type="GO" id="GO:0008654">
    <property type="term" value="P:phospholipid biosynthetic process"/>
    <property type="evidence" value="ECO:0007669"/>
    <property type="project" value="UniProtKB-KW"/>
</dbReference>
<dbReference type="GO" id="GO:0005886">
    <property type="term" value="C:plasma membrane"/>
    <property type="evidence" value="ECO:0007669"/>
    <property type="project" value="UniProtKB-SubCell"/>
</dbReference>
<evidence type="ECO:0000256" key="19">
    <source>
        <dbReference type="SAM" id="Phobius"/>
    </source>
</evidence>
<comment type="subcellular location">
    <subcellularLocation>
        <location evidence="1">Cell membrane</location>
        <topology evidence="1">Multi-pass membrane protein</topology>
    </subcellularLocation>
</comment>
<keyword evidence="4" id="KW-0444">Lipid biosynthesis</keyword>
<feature type="binding site" evidence="16">
    <location>
        <position position="66"/>
    </location>
    <ligand>
        <name>substrate</name>
    </ligand>
</feature>
<evidence type="ECO:0000313" key="21">
    <source>
        <dbReference type="Proteomes" id="UP000251993"/>
    </source>
</evidence>
<evidence type="ECO:0000256" key="7">
    <source>
        <dbReference type="ARBA" id="ARBA00022741"/>
    </source>
</evidence>
<dbReference type="InterPro" id="IPR036945">
    <property type="entry name" value="DAGK_sf"/>
</dbReference>
<keyword evidence="13" id="KW-0594">Phospholipid biosynthesis</keyword>
<evidence type="ECO:0000256" key="14">
    <source>
        <dbReference type="ARBA" id="ARBA00023264"/>
    </source>
</evidence>
<keyword evidence="18" id="KW-0460">Magnesium</keyword>
<evidence type="ECO:0000256" key="8">
    <source>
        <dbReference type="ARBA" id="ARBA00022777"/>
    </source>
</evidence>
<dbReference type="PANTHER" id="PTHR34299:SF1">
    <property type="entry name" value="DIACYLGLYCEROL KINASE"/>
    <property type="match status" value="1"/>
</dbReference>
<reference evidence="20 21" key="1">
    <citation type="submission" date="2018-07" db="EMBL/GenBank/DDBJ databases">
        <title>Genome sequencing of Runella.</title>
        <authorList>
            <person name="Baek M.-G."/>
            <person name="Yi H."/>
        </authorList>
    </citation>
    <scope>NUCLEOTIDE SEQUENCE [LARGE SCALE GENOMIC DNA]</scope>
    <source>
        <strain evidence="20 21">HYN0085</strain>
    </source>
</reference>
<evidence type="ECO:0000256" key="13">
    <source>
        <dbReference type="ARBA" id="ARBA00023209"/>
    </source>
</evidence>
<name>A0A344TJS7_9BACT</name>
<keyword evidence="6 19" id="KW-0812">Transmembrane</keyword>
<organism evidence="20 21">
    <name type="scientific">Runella rosea</name>
    <dbReference type="NCBI Taxonomy" id="2259595"/>
    <lineage>
        <taxon>Bacteria</taxon>
        <taxon>Pseudomonadati</taxon>
        <taxon>Bacteroidota</taxon>
        <taxon>Cytophagia</taxon>
        <taxon>Cytophagales</taxon>
        <taxon>Spirosomataceae</taxon>
        <taxon>Runella</taxon>
    </lineage>
</organism>
<sequence>MINVRKMLRSFGYAIEGIVALFRYENNARFHLLAALVVVIAGIIIGLTYLDWVIITIVVGGVWAAEAFNTAIEKLCDVVSPSIHPQIKAVKDLAAAGVLIMAITAAITGVIIFGKAIITSFSFTF</sequence>
<keyword evidence="9 17" id="KW-0067">ATP-binding</keyword>
<dbReference type="KEGG" id="run:DR864_14635"/>
<dbReference type="GO" id="GO:0005524">
    <property type="term" value="F:ATP binding"/>
    <property type="evidence" value="ECO:0007669"/>
    <property type="project" value="UniProtKB-KW"/>
</dbReference>
<feature type="transmembrane region" description="Helical" evidence="19">
    <location>
        <begin position="93"/>
        <end position="118"/>
    </location>
</feature>